<dbReference type="InterPro" id="IPR052600">
    <property type="entry name" value="Nuc_rcpt_coact/corep"/>
</dbReference>
<dbReference type="InterPro" id="IPR012677">
    <property type="entry name" value="Nucleotide-bd_a/b_plait_sf"/>
</dbReference>
<dbReference type="PANTHER" id="PTHR23295:SF6">
    <property type="entry name" value="NEOSIN, ISOFORM A"/>
    <property type="match status" value="1"/>
</dbReference>
<dbReference type="OrthoDB" id="10044938at2759"/>
<dbReference type="EMBL" id="CH916366">
    <property type="protein sequence ID" value="EDV96525.1"/>
    <property type="molecule type" value="Genomic_DNA"/>
</dbReference>
<dbReference type="SUPFAM" id="SSF52954">
    <property type="entry name" value="Class II aaRS ABD-related"/>
    <property type="match status" value="1"/>
</dbReference>
<dbReference type="eggNOG" id="KOG0845">
    <property type="taxonomic scope" value="Eukaryota"/>
</dbReference>
<dbReference type="PROSITE" id="PS50102">
    <property type="entry name" value="RRM"/>
    <property type="match status" value="1"/>
</dbReference>
<feature type="domain" description="RRM" evidence="3">
    <location>
        <begin position="23"/>
        <end position="92"/>
    </location>
</feature>
<dbReference type="SUPFAM" id="SSF54928">
    <property type="entry name" value="RNA-binding domain, RBD"/>
    <property type="match status" value="1"/>
</dbReference>
<dbReference type="Gene3D" id="3.30.70.330">
    <property type="match status" value="1"/>
</dbReference>
<evidence type="ECO:0000256" key="2">
    <source>
        <dbReference type="PROSITE-ProRule" id="PRU00176"/>
    </source>
</evidence>
<dbReference type="HOGENOM" id="CLU_040969_0_0_1"/>
<evidence type="ECO:0000259" key="3">
    <source>
        <dbReference type="PROSITE" id="PS50102"/>
    </source>
</evidence>
<dbReference type="PANTHER" id="PTHR23295">
    <property type="entry name" value="NUCLEAR RECEPTOR COACTIVATOR 5-RELATED"/>
    <property type="match status" value="1"/>
</dbReference>
<dbReference type="OMA" id="PINDCEI"/>
<dbReference type="InterPro" id="IPR035979">
    <property type="entry name" value="RBD_domain_sf"/>
</dbReference>
<keyword evidence="1 2" id="KW-0694">RNA-binding</keyword>
<dbReference type="KEGG" id="dgr:6556840"/>
<dbReference type="Proteomes" id="UP000001070">
    <property type="component" value="Unassembled WGS sequence"/>
</dbReference>
<reference evidence="4 5" key="1">
    <citation type="journal article" date="2007" name="Nature">
        <title>Evolution of genes and genomes on the Drosophila phylogeny.</title>
        <authorList>
            <consortium name="Drosophila 12 Genomes Consortium"/>
            <person name="Clark A.G."/>
            <person name="Eisen M.B."/>
            <person name="Smith D.R."/>
            <person name="Bergman C.M."/>
            <person name="Oliver B."/>
            <person name="Markow T.A."/>
            <person name="Kaufman T.C."/>
            <person name="Kellis M."/>
            <person name="Gelbart W."/>
            <person name="Iyer V.N."/>
            <person name="Pollard D.A."/>
            <person name="Sackton T.B."/>
            <person name="Larracuente A.M."/>
            <person name="Singh N.D."/>
            <person name="Abad J.P."/>
            <person name="Abt D.N."/>
            <person name="Adryan B."/>
            <person name="Aguade M."/>
            <person name="Akashi H."/>
            <person name="Anderson W.W."/>
            <person name="Aquadro C.F."/>
            <person name="Ardell D.H."/>
            <person name="Arguello R."/>
            <person name="Artieri C.G."/>
            <person name="Barbash D.A."/>
            <person name="Barker D."/>
            <person name="Barsanti P."/>
            <person name="Batterham P."/>
            <person name="Batzoglou S."/>
            <person name="Begun D."/>
            <person name="Bhutkar A."/>
            <person name="Blanco E."/>
            <person name="Bosak S.A."/>
            <person name="Bradley R.K."/>
            <person name="Brand A.D."/>
            <person name="Brent M.R."/>
            <person name="Brooks A.N."/>
            <person name="Brown R.H."/>
            <person name="Butlin R.K."/>
            <person name="Caggese C."/>
            <person name="Calvi B.R."/>
            <person name="Bernardo de Carvalho A."/>
            <person name="Caspi A."/>
            <person name="Castrezana S."/>
            <person name="Celniker S.E."/>
            <person name="Chang J.L."/>
            <person name="Chapple C."/>
            <person name="Chatterji S."/>
            <person name="Chinwalla A."/>
            <person name="Civetta A."/>
            <person name="Clifton S.W."/>
            <person name="Comeron J.M."/>
            <person name="Costello J.C."/>
            <person name="Coyne J.A."/>
            <person name="Daub J."/>
            <person name="David R.G."/>
            <person name="Delcher A.L."/>
            <person name="Delehaunty K."/>
            <person name="Do C.B."/>
            <person name="Ebling H."/>
            <person name="Edwards K."/>
            <person name="Eickbush T."/>
            <person name="Evans J.D."/>
            <person name="Filipski A."/>
            <person name="Findeiss S."/>
            <person name="Freyhult E."/>
            <person name="Fulton L."/>
            <person name="Fulton R."/>
            <person name="Garcia A.C."/>
            <person name="Gardiner A."/>
            <person name="Garfield D.A."/>
            <person name="Garvin B.E."/>
            <person name="Gibson G."/>
            <person name="Gilbert D."/>
            <person name="Gnerre S."/>
            <person name="Godfrey J."/>
            <person name="Good R."/>
            <person name="Gotea V."/>
            <person name="Gravely B."/>
            <person name="Greenberg A.J."/>
            <person name="Griffiths-Jones S."/>
            <person name="Gross S."/>
            <person name="Guigo R."/>
            <person name="Gustafson E.A."/>
            <person name="Haerty W."/>
            <person name="Hahn M.W."/>
            <person name="Halligan D.L."/>
            <person name="Halpern A.L."/>
            <person name="Halter G.M."/>
            <person name="Han M.V."/>
            <person name="Heger A."/>
            <person name="Hillier L."/>
            <person name="Hinrichs A.S."/>
            <person name="Holmes I."/>
            <person name="Hoskins R.A."/>
            <person name="Hubisz M.J."/>
            <person name="Hultmark D."/>
            <person name="Huntley M.A."/>
            <person name="Jaffe D.B."/>
            <person name="Jagadeeshan S."/>
            <person name="Jeck W.R."/>
            <person name="Johnson J."/>
            <person name="Jones C.D."/>
            <person name="Jordan W.C."/>
            <person name="Karpen G.H."/>
            <person name="Kataoka E."/>
            <person name="Keightley P.D."/>
            <person name="Kheradpour P."/>
            <person name="Kirkness E.F."/>
            <person name="Koerich L.B."/>
            <person name="Kristiansen K."/>
            <person name="Kudrna D."/>
            <person name="Kulathinal R.J."/>
            <person name="Kumar S."/>
            <person name="Kwok R."/>
            <person name="Lander E."/>
            <person name="Langley C.H."/>
            <person name="Lapoint R."/>
            <person name="Lazzaro B.P."/>
            <person name="Lee S.J."/>
            <person name="Levesque L."/>
            <person name="Li R."/>
            <person name="Lin C.F."/>
            <person name="Lin M.F."/>
            <person name="Lindblad-Toh K."/>
            <person name="Llopart A."/>
            <person name="Long M."/>
            <person name="Low L."/>
            <person name="Lozovsky E."/>
            <person name="Lu J."/>
            <person name="Luo M."/>
            <person name="Machado C.A."/>
            <person name="Makalowski W."/>
            <person name="Marzo M."/>
            <person name="Matsuda M."/>
            <person name="Matzkin L."/>
            <person name="McAllister B."/>
            <person name="McBride C.S."/>
            <person name="McKernan B."/>
            <person name="McKernan K."/>
            <person name="Mendez-Lago M."/>
            <person name="Minx P."/>
            <person name="Mollenhauer M.U."/>
            <person name="Montooth K."/>
            <person name="Mount S.M."/>
            <person name="Mu X."/>
            <person name="Myers E."/>
            <person name="Negre B."/>
            <person name="Newfeld S."/>
            <person name="Nielsen R."/>
            <person name="Noor M.A."/>
            <person name="O'Grady P."/>
            <person name="Pachter L."/>
            <person name="Papaceit M."/>
            <person name="Parisi M.J."/>
            <person name="Parisi M."/>
            <person name="Parts L."/>
            <person name="Pedersen J.S."/>
            <person name="Pesole G."/>
            <person name="Phillippy A.M."/>
            <person name="Ponting C.P."/>
            <person name="Pop M."/>
            <person name="Porcelli D."/>
            <person name="Powell J.R."/>
            <person name="Prohaska S."/>
            <person name="Pruitt K."/>
            <person name="Puig M."/>
            <person name="Quesneville H."/>
            <person name="Ram K.R."/>
            <person name="Rand D."/>
            <person name="Rasmussen M.D."/>
            <person name="Reed L.K."/>
            <person name="Reenan R."/>
            <person name="Reily A."/>
            <person name="Remington K.A."/>
            <person name="Rieger T.T."/>
            <person name="Ritchie M.G."/>
            <person name="Robin C."/>
            <person name="Rogers Y.H."/>
            <person name="Rohde C."/>
            <person name="Rozas J."/>
            <person name="Rubenfield M.J."/>
            <person name="Ruiz A."/>
            <person name="Russo S."/>
            <person name="Salzberg S.L."/>
            <person name="Sanchez-Gracia A."/>
            <person name="Saranga D.J."/>
            <person name="Sato H."/>
            <person name="Schaeffer S.W."/>
            <person name="Schatz M.C."/>
            <person name="Schlenke T."/>
            <person name="Schwartz R."/>
            <person name="Segarra C."/>
            <person name="Singh R.S."/>
            <person name="Sirot L."/>
            <person name="Sirota M."/>
            <person name="Sisneros N.B."/>
            <person name="Smith C.D."/>
            <person name="Smith T.F."/>
            <person name="Spieth J."/>
            <person name="Stage D.E."/>
            <person name="Stark A."/>
            <person name="Stephan W."/>
            <person name="Strausberg R.L."/>
            <person name="Strempel S."/>
            <person name="Sturgill D."/>
            <person name="Sutton G."/>
            <person name="Sutton G.G."/>
            <person name="Tao W."/>
            <person name="Teichmann S."/>
            <person name="Tobari Y.N."/>
            <person name="Tomimura Y."/>
            <person name="Tsolas J.M."/>
            <person name="Valente V.L."/>
            <person name="Venter E."/>
            <person name="Venter J.C."/>
            <person name="Vicario S."/>
            <person name="Vieira F.G."/>
            <person name="Vilella A.J."/>
            <person name="Villasante A."/>
            <person name="Walenz B."/>
            <person name="Wang J."/>
            <person name="Wasserman M."/>
            <person name="Watts T."/>
            <person name="Wilson D."/>
            <person name="Wilson R.K."/>
            <person name="Wing R.A."/>
            <person name="Wolfner M.F."/>
            <person name="Wong A."/>
            <person name="Wong G.K."/>
            <person name="Wu C.I."/>
            <person name="Wu G."/>
            <person name="Yamamoto D."/>
            <person name="Yang H.P."/>
            <person name="Yang S.P."/>
            <person name="Yorke J.A."/>
            <person name="Yoshida K."/>
            <person name="Zdobnov E."/>
            <person name="Zhang P."/>
            <person name="Zhang Y."/>
            <person name="Zimin A.V."/>
            <person name="Baldwin J."/>
            <person name="Abdouelleil A."/>
            <person name="Abdulkadir J."/>
            <person name="Abebe A."/>
            <person name="Abera B."/>
            <person name="Abreu J."/>
            <person name="Acer S.C."/>
            <person name="Aftuck L."/>
            <person name="Alexander A."/>
            <person name="An P."/>
            <person name="Anderson E."/>
            <person name="Anderson S."/>
            <person name="Arachi H."/>
            <person name="Azer M."/>
            <person name="Bachantsang P."/>
            <person name="Barry A."/>
            <person name="Bayul T."/>
            <person name="Berlin A."/>
            <person name="Bessette D."/>
            <person name="Bloom T."/>
            <person name="Blye J."/>
            <person name="Boguslavskiy L."/>
            <person name="Bonnet C."/>
            <person name="Boukhgalter B."/>
            <person name="Bourzgui I."/>
            <person name="Brown A."/>
            <person name="Cahill P."/>
            <person name="Channer S."/>
            <person name="Cheshatsang Y."/>
            <person name="Chuda L."/>
            <person name="Citroen M."/>
            <person name="Collymore A."/>
            <person name="Cooke P."/>
            <person name="Costello M."/>
            <person name="D'Aco K."/>
            <person name="Daza R."/>
            <person name="De Haan G."/>
            <person name="DeGray S."/>
            <person name="DeMaso C."/>
            <person name="Dhargay N."/>
            <person name="Dooley K."/>
            <person name="Dooley E."/>
            <person name="Doricent M."/>
            <person name="Dorje P."/>
            <person name="Dorjee K."/>
            <person name="Dupes A."/>
            <person name="Elong R."/>
            <person name="Falk J."/>
            <person name="Farina A."/>
            <person name="Faro S."/>
            <person name="Ferguson D."/>
            <person name="Fisher S."/>
            <person name="Foley C.D."/>
            <person name="Franke A."/>
            <person name="Friedrich D."/>
            <person name="Gadbois L."/>
            <person name="Gearin G."/>
            <person name="Gearin C.R."/>
            <person name="Giannoukos G."/>
            <person name="Goode T."/>
            <person name="Graham J."/>
            <person name="Grandbois E."/>
            <person name="Grewal S."/>
            <person name="Gyaltsen K."/>
            <person name="Hafez N."/>
            <person name="Hagos B."/>
            <person name="Hall J."/>
            <person name="Henson C."/>
            <person name="Hollinger A."/>
            <person name="Honan T."/>
            <person name="Huard M.D."/>
            <person name="Hughes L."/>
            <person name="Hurhula B."/>
            <person name="Husby M.E."/>
            <person name="Kamat A."/>
            <person name="Kanga B."/>
            <person name="Kashin S."/>
            <person name="Khazanovich D."/>
            <person name="Kisner P."/>
            <person name="Lance K."/>
            <person name="Lara M."/>
            <person name="Lee W."/>
            <person name="Lennon N."/>
            <person name="Letendre F."/>
            <person name="LeVine R."/>
            <person name="Lipovsky A."/>
            <person name="Liu X."/>
            <person name="Liu J."/>
            <person name="Liu S."/>
            <person name="Lokyitsang T."/>
            <person name="Lokyitsang Y."/>
            <person name="Lubonja R."/>
            <person name="Lui A."/>
            <person name="MacDonald P."/>
            <person name="Magnisalis V."/>
            <person name="Maru K."/>
            <person name="Matthews C."/>
            <person name="McCusker W."/>
            <person name="McDonough S."/>
            <person name="Mehta T."/>
            <person name="Meldrim J."/>
            <person name="Meneus L."/>
            <person name="Mihai O."/>
            <person name="Mihalev A."/>
            <person name="Mihova T."/>
            <person name="Mittelman R."/>
            <person name="Mlenga V."/>
            <person name="Montmayeur A."/>
            <person name="Mulrain L."/>
            <person name="Navidi A."/>
            <person name="Naylor J."/>
            <person name="Negash T."/>
            <person name="Nguyen T."/>
            <person name="Nguyen N."/>
            <person name="Nicol R."/>
            <person name="Norbu C."/>
            <person name="Norbu N."/>
            <person name="Novod N."/>
            <person name="O'Neill B."/>
            <person name="Osman S."/>
            <person name="Markiewicz E."/>
            <person name="Oyono O.L."/>
            <person name="Patti C."/>
            <person name="Phunkhang P."/>
            <person name="Pierre F."/>
            <person name="Priest M."/>
            <person name="Raghuraman S."/>
            <person name="Rege F."/>
            <person name="Reyes R."/>
            <person name="Rise C."/>
            <person name="Rogov P."/>
            <person name="Ross K."/>
            <person name="Ryan E."/>
            <person name="Settipalli S."/>
            <person name="Shea T."/>
            <person name="Sherpa N."/>
            <person name="Shi L."/>
            <person name="Shih D."/>
            <person name="Sparrow T."/>
            <person name="Spaulding J."/>
            <person name="Stalker J."/>
            <person name="Stange-Thomann N."/>
            <person name="Stavropoulos S."/>
            <person name="Stone C."/>
            <person name="Strader C."/>
            <person name="Tesfaye S."/>
            <person name="Thomson T."/>
            <person name="Thoulutsang Y."/>
            <person name="Thoulutsang D."/>
            <person name="Topham K."/>
            <person name="Topping I."/>
            <person name="Tsamla T."/>
            <person name="Vassiliev H."/>
            <person name="Vo A."/>
            <person name="Wangchuk T."/>
            <person name="Wangdi T."/>
            <person name="Weiand M."/>
            <person name="Wilkinson J."/>
            <person name="Wilson A."/>
            <person name="Yadav S."/>
            <person name="Young G."/>
            <person name="Yu Q."/>
            <person name="Zembek L."/>
            <person name="Zhong D."/>
            <person name="Zimmer A."/>
            <person name="Zwirko Z."/>
            <person name="Jaffe D.B."/>
            <person name="Alvarez P."/>
            <person name="Brockman W."/>
            <person name="Butler J."/>
            <person name="Chin C."/>
            <person name="Gnerre S."/>
            <person name="Grabherr M."/>
            <person name="Kleber M."/>
            <person name="Mauceli E."/>
            <person name="MacCallum I."/>
        </authorList>
    </citation>
    <scope>NUCLEOTIDE SEQUENCE [LARGE SCALE GENOMIC DNA]</scope>
    <source>
        <strain evidence="5">Tucson 15287-2541.00</strain>
    </source>
</reference>
<evidence type="ECO:0000256" key="1">
    <source>
        <dbReference type="ARBA" id="ARBA00022884"/>
    </source>
</evidence>
<dbReference type="InterPro" id="IPR036621">
    <property type="entry name" value="Anticodon-bd_dom_sf"/>
</dbReference>
<dbReference type="FunCoup" id="B4IY75">
    <property type="interactions" value="242"/>
</dbReference>
<dbReference type="InParanoid" id="B4IY75"/>
<protein>
    <submittedName>
        <fullName evidence="4">GH15151</fullName>
    </submittedName>
</protein>
<keyword evidence="5" id="KW-1185">Reference proteome</keyword>
<dbReference type="InterPro" id="IPR000504">
    <property type="entry name" value="RRM_dom"/>
</dbReference>
<dbReference type="GO" id="GO:0003723">
    <property type="term" value="F:RNA binding"/>
    <property type="evidence" value="ECO:0007669"/>
    <property type="project" value="UniProtKB-UniRule"/>
</dbReference>
<dbReference type="AlphaFoldDB" id="B4IY75"/>
<evidence type="ECO:0000313" key="4">
    <source>
        <dbReference type="EMBL" id="EDV96525.1"/>
    </source>
</evidence>
<dbReference type="Pfam" id="PF00076">
    <property type="entry name" value="RRM_1"/>
    <property type="match status" value="1"/>
</dbReference>
<dbReference type="Pfam" id="PF03129">
    <property type="entry name" value="HGTP_anticodon"/>
    <property type="match status" value="1"/>
</dbReference>
<gene>
    <name evidence="4" type="primary">Dgri\GH15151</name>
    <name evidence="4" type="ORF">Dgri_GH15151</name>
</gene>
<name>B4IY75_DROGR</name>
<proteinExistence type="predicted"/>
<dbReference type="InterPro" id="IPR004154">
    <property type="entry name" value="Anticodon-bd"/>
</dbReference>
<dbReference type="SMR" id="B4IY75"/>
<evidence type="ECO:0000313" key="5">
    <source>
        <dbReference type="Proteomes" id="UP000001070"/>
    </source>
</evidence>
<dbReference type="Gene3D" id="3.40.50.800">
    <property type="entry name" value="Anticodon-binding domain"/>
    <property type="match status" value="1"/>
</dbReference>
<organism evidence="5">
    <name type="scientific">Drosophila grimshawi</name>
    <name type="common">Hawaiian fruit fly</name>
    <name type="synonym">Idiomyia grimshawi</name>
    <dbReference type="NCBI Taxonomy" id="7222"/>
    <lineage>
        <taxon>Eukaryota</taxon>
        <taxon>Metazoa</taxon>
        <taxon>Ecdysozoa</taxon>
        <taxon>Arthropoda</taxon>
        <taxon>Hexapoda</taxon>
        <taxon>Insecta</taxon>
        <taxon>Pterygota</taxon>
        <taxon>Neoptera</taxon>
        <taxon>Endopterygota</taxon>
        <taxon>Diptera</taxon>
        <taxon>Brachycera</taxon>
        <taxon>Muscomorpha</taxon>
        <taxon>Ephydroidea</taxon>
        <taxon>Drosophilidae</taxon>
        <taxon>Drosophila</taxon>
        <taxon>Hawaiian Drosophila</taxon>
    </lineage>
</organism>
<sequence>MAALPDPSALGYNIARDPNLVKNRIFVGNLPTCTCEELESICHPYGKVLGSLVKKNFGFVQFENEEVANKCASALNKSTFKSNALTARNASIKAKAVNAKKLNSNAMHNPGVVPMSIQGGIVMSAADAATVVPINDCEIIVLNRLNTKYAEYIEDRLRKVGMRVDVLYPNEDVMLGHVLSNISARGCLYAVLVTPQHAALNSITIHILNGVQAEHRNMPREEAITLIATDFRLKKQRDAVTASQLHAKQGNRHPESMQQLIEMLASNRQLTGLQYECIIKYLEKQREQQLKLELGEFNELAMLQTPDPEIELQKKILDIMNKPAVTEFSCELMYPTFEAAKADKRLMEMLHDARVLKALASLYNSDLVDTVWQYL</sequence>
<accession>B4IY75</accession>
<dbReference type="PhylomeDB" id="B4IY75"/>
<dbReference type="SMART" id="SM00360">
    <property type="entry name" value="RRM"/>
    <property type="match status" value="1"/>
</dbReference>